<protein>
    <submittedName>
        <fullName evidence="1">Uncharacterized protein</fullName>
    </submittedName>
</protein>
<organism evidence="1">
    <name type="scientific">Brassica cretica</name>
    <name type="common">Mustard</name>
    <dbReference type="NCBI Taxonomy" id="69181"/>
    <lineage>
        <taxon>Eukaryota</taxon>
        <taxon>Viridiplantae</taxon>
        <taxon>Streptophyta</taxon>
        <taxon>Embryophyta</taxon>
        <taxon>Tracheophyta</taxon>
        <taxon>Spermatophyta</taxon>
        <taxon>Magnoliopsida</taxon>
        <taxon>eudicotyledons</taxon>
        <taxon>Gunneridae</taxon>
        <taxon>Pentapetalae</taxon>
        <taxon>rosids</taxon>
        <taxon>malvids</taxon>
        <taxon>Brassicales</taxon>
        <taxon>Brassicaceae</taxon>
        <taxon>Brassiceae</taxon>
        <taxon>Brassica</taxon>
    </lineage>
</organism>
<comment type="caution">
    <text evidence="1">The sequence shown here is derived from an EMBL/GenBank/DDBJ whole genome shotgun (WGS) entry which is preliminary data.</text>
</comment>
<evidence type="ECO:0000313" key="1">
    <source>
        <dbReference type="EMBL" id="KAF2564062.1"/>
    </source>
</evidence>
<proteinExistence type="predicted"/>
<dbReference type="EMBL" id="QGKY02001250">
    <property type="protein sequence ID" value="KAF2564062.1"/>
    <property type="molecule type" value="Genomic_DNA"/>
</dbReference>
<sequence>MGDGAKIGRPGYTDVRARYGQAVRTIGRTTSGIDLRLCKVRELAYETIRRPYPLQDRWGIEERELCPSCHEL</sequence>
<dbReference type="AlphaFoldDB" id="A0A8S9I3C7"/>
<reference evidence="1" key="1">
    <citation type="submission" date="2019-12" db="EMBL/GenBank/DDBJ databases">
        <title>Genome sequencing and annotation of Brassica cretica.</title>
        <authorList>
            <person name="Studholme D.J."/>
            <person name="Sarris P.F."/>
        </authorList>
    </citation>
    <scope>NUCLEOTIDE SEQUENCE</scope>
    <source>
        <strain evidence="1">PFS-102/07</strain>
        <tissue evidence="1">Leaf</tissue>
    </source>
</reference>
<gene>
    <name evidence="1" type="ORF">F2Q70_00015870</name>
</gene>
<name>A0A8S9I3C7_BRACR</name>
<accession>A0A8S9I3C7</accession>